<protein>
    <submittedName>
        <fullName evidence="5">Tandem-95 repeat protein</fullName>
    </submittedName>
</protein>
<keyword evidence="3" id="KW-0732">Signal</keyword>
<feature type="domain" description="P/Homo B" evidence="4">
    <location>
        <begin position="1250"/>
        <end position="1363"/>
    </location>
</feature>
<dbReference type="Pfam" id="PF17963">
    <property type="entry name" value="Big_9"/>
    <property type="match status" value="7"/>
</dbReference>
<dbReference type="PANTHER" id="PTHR34720:SF9">
    <property type="entry name" value="BLR4714 PROTEIN"/>
    <property type="match status" value="1"/>
</dbReference>
<dbReference type="InterPro" id="IPR013783">
    <property type="entry name" value="Ig-like_fold"/>
</dbReference>
<feature type="signal peptide" evidence="3">
    <location>
        <begin position="1"/>
        <end position="21"/>
    </location>
</feature>
<dbReference type="Gene3D" id="2.60.40.2810">
    <property type="match status" value="2"/>
</dbReference>
<dbReference type="NCBIfam" id="NF041940">
    <property type="entry name" value="choice_anch_X"/>
    <property type="match status" value="1"/>
</dbReference>
<sequence length="1363" mass="148246">MKITNYILLAILILLPLLSEAATPLQQLRINKDATVLNGEFSTSFDVPKSESITVIIPNVEGFQTSAISLIRPDNEVITENNAALYGVDIIEFAPVTSEEHFIALTNSWIVEITDAKAGQYTIKGLTTSAQPKIPVSVQVNDSNILFHLTIGESSVNPMVNRFMPISVFLAESGFPHTQGRVTIEVSKDGVILQQVTTHDDGTASDYSANDGLYSTLFKPLSTGIYNLSVHITGINRNGEKFEASVASRFKVNIENIYITDTYSEYVSDKDGDGYSDALILNFETGGEFPATGRFTYSVTLGLGDEGNLVHYGSIDASEKKIYAKIDGKKIRSFNYSGKFKIKNLAIEYGDQYIQWSGSRANTAFYDNDSWERDDLLYLGNVTFDPIDSADNRFIDMIDVSFNVDSLPAEKFGYSAIVTTVSGEHVGAYGEPSIDLSQGINTVTFSIPASDFSKLQSNTALKIKNLLMYPLIKGGNVISKKNVATSLSYSCWDFSGCSAADNAIPVAVDDEVTSLGKAMYINVAQNDLDDDGDLLKVNSVTSAQHGVAEVVGNAIQYTPTIDFEGEDVFQYELIDLHPKNNIWKGGSALGTVRVLVKPNHEPVANADAYHVPEGITTYFKVLDNDLDIDGDGLYISSYSEAMHGTITNYGNQLGYTPVQGYVGADSFTYTIMDFDVATNVTKGGSATSQVSIEVGNLINDDPIAMNDSYSLTPGTQSTLDVLQNDSDLDNDSLRISGYSLPAKGTIDVTDKLITYNANIDANGTDSFAYSITDGKGGSATAIVTITFVLENNPAVAVNDNVEVPKNTSLAINVFSNDYDVEGDSYSIVRFTQPFNGSVVRGLGDELIYTPETDFIGDEDFSYTIQDVQGNLSTALVHLTVLNDEPLVIANDDTVKLFINTSVEIDVLSNDTIESTGSLSIASFSQPENGLVNLSNGKFTYIPNTDFHGTDEFTYSITDNLGNLDVAAVFISVDTVNSSPTAVKDVAFTQLNVGVSIDVLSNDYDVDNEFIELISFEQGQYGSTELSGNNIVYQPKDDFVGEDAFTYLISDPSGAESEGFVTVSVLDNNEAPLAQDDSTEVYQGRSIIVDVLLNDVDPNDDLLFITSISEPSNGSAVIENNKIKYTAPFYFEENVEVIYIVSDGKLTSSASLMISVQPTVNTAPSVDIVNPVDEQRFTFGSLIHLTGKAWDEEDGELSDKISWGSNIDGELGVGGEKDVLLSPGQHTITATIIDNQQNTSSTSVTIFIEELSGQTYSNNTEYNIPDNRGYGVTSNITVPVDIYSTTITVTARISHPMLADIAVQLISPTGKHYNLVNPGKYIFNENWHIDLRQVETAKGVWALKISDQKRDNIGTLKQWRIQFD</sequence>
<evidence type="ECO:0000256" key="3">
    <source>
        <dbReference type="SAM" id="SignalP"/>
    </source>
</evidence>
<dbReference type="PROSITE" id="PS51829">
    <property type="entry name" value="P_HOMO_B"/>
    <property type="match status" value="1"/>
</dbReference>
<keyword evidence="6" id="KW-1185">Reference proteome</keyword>
<evidence type="ECO:0000313" key="5">
    <source>
        <dbReference type="EMBL" id="RTR33167.1"/>
    </source>
</evidence>
<organism evidence="5 6">
    <name type="scientific">Shewanella atlantica</name>
    <dbReference type="NCBI Taxonomy" id="271099"/>
    <lineage>
        <taxon>Bacteria</taxon>
        <taxon>Pseudomonadati</taxon>
        <taxon>Pseudomonadota</taxon>
        <taxon>Gammaproteobacteria</taxon>
        <taxon>Alteromonadales</taxon>
        <taxon>Shewanellaceae</taxon>
        <taxon>Shewanella</taxon>
    </lineage>
</organism>
<evidence type="ECO:0000313" key="6">
    <source>
        <dbReference type="Proteomes" id="UP000282060"/>
    </source>
</evidence>
<dbReference type="PANTHER" id="PTHR34720">
    <property type="entry name" value="MICROCYSTIN DEPENDENT PROTEIN"/>
    <property type="match status" value="1"/>
</dbReference>
<gene>
    <name evidence="5" type="ORF">EKG39_05300</name>
</gene>
<dbReference type="OrthoDB" id="6242288at2"/>
<dbReference type="Gene3D" id="2.60.40.10">
    <property type="entry name" value="Immunoglobulins"/>
    <property type="match status" value="1"/>
</dbReference>
<dbReference type="Pfam" id="PF01483">
    <property type="entry name" value="P_proprotein"/>
    <property type="match status" value="1"/>
</dbReference>
<dbReference type="InterPro" id="IPR008979">
    <property type="entry name" value="Galactose-bd-like_sf"/>
</dbReference>
<dbReference type="GO" id="GO:0006508">
    <property type="term" value="P:proteolysis"/>
    <property type="evidence" value="ECO:0007669"/>
    <property type="project" value="UniProtKB-KW"/>
</dbReference>
<dbReference type="Proteomes" id="UP000282060">
    <property type="component" value="Unassembled WGS sequence"/>
</dbReference>
<name>A0A431WD11_9GAMM</name>
<dbReference type="GO" id="GO:0004252">
    <property type="term" value="F:serine-type endopeptidase activity"/>
    <property type="evidence" value="ECO:0007669"/>
    <property type="project" value="InterPro"/>
</dbReference>
<dbReference type="InterPro" id="IPR002884">
    <property type="entry name" value="P_dom"/>
</dbReference>
<dbReference type="RefSeq" id="WP_126504725.1">
    <property type="nucleotide sequence ID" value="NZ_RXNV01000002.1"/>
</dbReference>
<dbReference type="SUPFAM" id="SSF49785">
    <property type="entry name" value="Galactose-binding domain-like"/>
    <property type="match status" value="1"/>
</dbReference>
<keyword evidence="2" id="KW-0378">Hydrolase</keyword>
<comment type="caution">
    <text evidence="5">The sequence shown here is derived from an EMBL/GenBank/DDBJ whole genome shotgun (WGS) entry which is preliminary data.</text>
</comment>
<reference evidence="5 6" key="1">
    <citation type="submission" date="2018-12" db="EMBL/GenBank/DDBJ databases">
        <authorList>
            <person name="Yu L."/>
        </authorList>
    </citation>
    <scope>NUCLEOTIDE SEQUENCE [LARGE SCALE GENOMIC DNA]</scope>
    <source>
        <strain evidence="5 6">HAW-EB5</strain>
    </source>
</reference>
<feature type="chain" id="PRO_5019558761" evidence="3">
    <location>
        <begin position="22"/>
        <end position="1363"/>
    </location>
</feature>
<dbReference type="Gene3D" id="2.60.120.260">
    <property type="entry name" value="Galactose-binding domain-like"/>
    <property type="match status" value="1"/>
</dbReference>
<evidence type="ECO:0000256" key="1">
    <source>
        <dbReference type="ARBA" id="ARBA00022670"/>
    </source>
</evidence>
<dbReference type="NCBIfam" id="NF012211">
    <property type="entry name" value="tand_rpt_95"/>
    <property type="match status" value="5"/>
</dbReference>
<keyword evidence="1" id="KW-0645">Protease</keyword>
<dbReference type="EMBL" id="RXNV01000002">
    <property type="protein sequence ID" value="RTR33167.1"/>
    <property type="molecule type" value="Genomic_DNA"/>
</dbReference>
<proteinExistence type="predicted"/>
<accession>A0A431WD11</accession>
<evidence type="ECO:0000259" key="4">
    <source>
        <dbReference type="PROSITE" id="PS51829"/>
    </source>
</evidence>
<dbReference type="Gene3D" id="2.60.40.3440">
    <property type="match status" value="4"/>
</dbReference>
<evidence type="ECO:0000256" key="2">
    <source>
        <dbReference type="ARBA" id="ARBA00022801"/>
    </source>
</evidence>